<dbReference type="Proteomes" id="UP000293519">
    <property type="component" value="Unassembled WGS sequence"/>
</dbReference>
<dbReference type="PROSITE" id="PS51704">
    <property type="entry name" value="GP_PDE"/>
    <property type="match status" value="1"/>
</dbReference>
<dbReference type="OrthoDB" id="9758957at2"/>
<accession>A0A4Q7LYR8</accession>
<dbReference type="SUPFAM" id="SSF51695">
    <property type="entry name" value="PLC-like phosphodiesterases"/>
    <property type="match status" value="1"/>
</dbReference>
<feature type="domain" description="GP-PDE" evidence="1">
    <location>
        <begin position="61"/>
        <end position="297"/>
    </location>
</feature>
<proteinExistence type="predicted"/>
<dbReference type="InterPro" id="IPR030395">
    <property type="entry name" value="GP_PDE_dom"/>
</dbReference>
<dbReference type="Gene3D" id="3.20.20.190">
    <property type="entry name" value="Phosphatidylinositol (PI) phosphodiesterase"/>
    <property type="match status" value="1"/>
</dbReference>
<protein>
    <submittedName>
        <fullName evidence="2">Glycerophosphoryl diester phosphodiesterase</fullName>
    </submittedName>
</protein>
<comment type="caution">
    <text evidence="2">The sequence shown here is derived from an EMBL/GenBank/DDBJ whole genome shotgun (WGS) entry which is preliminary data.</text>
</comment>
<evidence type="ECO:0000313" key="3">
    <source>
        <dbReference type="Proteomes" id="UP000293519"/>
    </source>
</evidence>
<dbReference type="EMBL" id="SGWW01000001">
    <property type="protein sequence ID" value="RZS59119.1"/>
    <property type="molecule type" value="Genomic_DNA"/>
</dbReference>
<sequence length="305" mass="32780">MFRPRSPERRLWQGHRYSPRRVSSAIAATVALVGVFGIDYTAATAYAAVPAYAQALNNGVPLTAAHRGDPVAAPENTLPAIRAAINGGADIVEFDLQPTRDGHAVLMHDDTVDRTTDGEGPITAMTLDEVRQLDAGSWFGDAWRGTPVPTAEEALSAFVGVDTTALVEFKGTWTADEIAPVLAVIDELGMGDRTVVASFEARTMLALERLAPGLQRALTMRVLPASPLGLVAAYNATLVVTSMRSVELSPRIVAQLQQAGVTVIVYTLNSDTYWQQARAAGVDAIVTDDPRGMSHWTTWIDERGW</sequence>
<evidence type="ECO:0000313" key="2">
    <source>
        <dbReference type="EMBL" id="RZS59119.1"/>
    </source>
</evidence>
<gene>
    <name evidence="2" type="ORF">EV141_0336</name>
</gene>
<dbReference type="PANTHER" id="PTHR46211:SF1">
    <property type="entry name" value="GLYCEROPHOSPHODIESTER PHOSPHODIESTERASE, CYTOPLASMIC"/>
    <property type="match status" value="1"/>
</dbReference>
<dbReference type="GO" id="GO:0006629">
    <property type="term" value="P:lipid metabolic process"/>
    <property type="evidence" value="ECO:0007669"/>
    <property type="project" value="InterPro"/>
</dbReference>
<dbReference type="Pfam" id="PF03009">
    <property type="entry name" value="GDPD"/>
    <property type="match status" value="1"/>
</dbReference>
<dbReference type="RefSeq" id="WP_130484231.1">
    <property type="nucleotide sequence ID" value="NZ_SGWW01000001.1"/>
</dbReference>
<organism evidence="2 3">
    <name type="scientific">Microcella putealis</name>
    <dbReference type="NCBI Taxonomy" id="337005"/>
    <lineage>
        <taxon>Bacteria</taxon>
        <taxon>Bacillati</taxon>
        <taxon>Actinomycetota</taxon>
        <taxon>Actinomycetes</taxon>
        <taxon>Micrococcales</taxon>
        <taxon>Microbacteriaceae</taxon>
        <taxon>Microcella</taxon>
    </lineage>
</organism>
<dbReference type="PANTHER" id="PTHR46211">
    <property type="entry name" value="GLYCEROPHOSPHORYL DIESTER PHOSPHODIESTERASE"/>
    <property type="match status" value="1"/>
</dbReference>
<dbReference type="GO" id="GO:0008081">
    <property type="term" value="F:phosphoric diester hydrolase activity"/>
    <property type="evidence" value="ECO:0007669"/>
    <property type="project" value="InterPro"/>
</dbReference>
<evidence type="ECO:0000259" key="1">
    <source>
        <dbReference type="PROSITE" id="PS51704"/>
    </source>
</evidence>
<keyword evidence="3" id="KW-1185">Reference proteome</keyword>
<dbReference type="InterPro" id="IPR017946">
    <property type="entry name" value="PLC-like_Pdiesterase_TIM-brl"/>
</dbReference>
<dbReference type="AlphaFoldDB" id="A0A4Q7LYR8"/>
<reference evidence="2 3" key="1">
    <citation type="journal article" date="2015" name="Stand. Genomic Sci.">
        <title>Genomic Encyclopedia of Bacterial and Archaeal Type Strains, Phase III: the genomes of soil and plant-associated and newly described type strains.</title>
        <authorList>
            <person name="Whitman W.B."/>
            <person name="Woyke T."/>
            <person name="Klenk H.P."/>
            <person name="Zhou Y."/>
            <person name="Lilburn T.G."/>
            <person name="Beck B.J."/>
            <person name="De Vos P."/>
            <person name="Vandamme P."/>
            <person name="Eisen J.A."/>
            <person name="Garrity G."/>
            <person name="Hugenholtz P."/>
            <person name="Kyrpides N.C."/>
        </authorList>
    </citation>
    <scope>NUCLEOTIDE SEQUENCE [LARGE SCALE GENOMIC DNA]</scope>
    <source>
        <strain evidence="2 3">CV2</strain>
    </source>
</reference>
<name>A0A4Q7LYR8_9MICO</name>